<evidence type="ECO:0000259" key="2">
    <source>
        <dbReference type="Pfam" id="PF07228"/>
    </source>
</evidence>
<gene>
    <name evidence="3" type="ORF">K7862_06670</name>
</gene>
<proteinExistence type="predicted"/>
<feature type="domain" description="PPM-type phosphatase" evidence="2">
    <location>
        <begin position="45"/>
        <end position="103"/>
    </location>
</feature>
<dbReference type="Gene3D" id="3.60.40.10">
    <property type="entry name" value="PPM-type phosphatase domain"/>
    <property type="match status" value="1"/>
</dbReference>
<dbReference type="EMBL" id="JAINZZ010000005">
    <property type="protein sequence ID" value="MBY8877327.1"/>
    <property type="molecule type" value="Genomic_DNA"/>
</dbReference>
<dbReference type="Pfam" id="PF07228">
    <property type="entry name" value="SpoIIE"/>
    <property type="match status" value="1"/>
</dbReference>
<dbReference type="InterPro" id="IPR036457">
    <property type="entry name" value="PPM-type-like_dom_sf"/>
</dbReference>
<evidence type="ECO:0000313" key="3">
    <source>
        <dbReference type="EMBL" id="MBY8877327.1"/>
    </source>
</evidence>
<feature type="region of interest" description="Disordered" evidence="1">
    <location>
        <begin position="1"/>
        <end position="58"/>
    </location>
</feature>
<dbReference type="InterPro" id="IPR001932">
    <property type="entry name" value="PPM-type_phosphatase-like_dom"/>
</dbReference>
<keyword evidence="4" id="KW-1185">Reference proteome</keyword>
<accession>A0ABS7Q2H0</accession>
<reference evidence="3 4" key="1">
    <citation type="submission" date="2021-08" db="EMBL/GenBank/DDBJ databases">
        <title>WGS of actinomycetes from Thailand.</title>
        <authorList>
            <person name="Thawai C."/>
        </authorList>
    </citation>
    <scope>NUCLEOTIDE SEQUENCE [LARGE SCALE GENOMIC DNA]</scope>
    <source>
        <strain evidence="3 4">PLK6-54</strain>
    </source>
</reference>
<feature type="compositionally biased region" description="Basic residues" evidence="1">
    <location>
        <begin position="1"/>
        <end position="23"/>
    </location>
</feature>
<comment type="caution">
    <text evidence="3">The sequence shown here is derived from an EMBL/GenBank/DDBJ whole genome shotgun (WGS) entry which is preliminary data.</text>
</comment>
<dbReference type="RefSeq" id="WP_222961473.1">
    <property type="nucleotide sequence ID" value="NZ_JAINZZ010000005.1"/>
</dbReference>
<evidence type="ECO:0000256" key="1">
    <source>
        <dbReference type="SAM" id="MobiDB-lite"/>
    </source>
</evidence>
<sequence length="107" mass="11495">MSGRRHGARRHRTRCRRQRRARARPPADLRGIGSGVARSTAPDLDAGHPPPLLVAPDGMVHRMDEHGPLVHSAIGSPPRAEGTRVLPAGGLLLLYTDGLVEHRGSPT</sequence>
<organism evidence="3 4">
    <name type="scientific">Actinacidiphila acidipaludis</name>
    <dbReference type="NCBI Taxonomy" id="2873382"/>
    <lineage>
        <taxon>Bacteria</taxon>
        <taxon>Bacillati</taxon>
        <taxon>Actinomycetota</taxon>
        <taxon>Actinomycetes</taxon>
        <taxon>Kitasatosporales</taxon>
        <taxon>Streptomycetaceae</taxon>
        <taxon>Actinacidiphila</taxon>
    </lineage>
</organism>
<evidence type="ECO:0000313" key="4">
    <source>
        <dbReference type="Proteomes" id="UP000778578"/>
    </source>
</evidence>
<dbReference type="Proteomes" id="UP000778578">
    <property type="component" value="Unassembled WGS sequence"/>
</dbReference>
<protein>
    <submittedName>
        <fullName evidence="3">Serine/threonine-protein phosphatase</fullName>
    </submittedName>
</protein>
<name>A0ABS7Q2H0_9ACTN</name>